<feature type="transmembrane region" description="Helical" evidence="1">
    <location>
        <begin position="140"/>
        <end position="165"/>
    </location>
</feature>
<gene>
    <name evidence="2" type="ORF">ACJEBI_19160</name>
</gene>
<evidence type="ECO:0000313" key="3">
    <source>
        <dbReference type="Proteomes" id="UP001623041"/>
    </source>
</evidence>
<dbReference type="EMBL" id="JBJHQH010000015">
    <property type="protein sequence ID" value="MFK9093589.1"/>
    <property type="molecule type" value="Genomic_DNA"/>
</dbReference>
<name>A0ABW8RJB3_9BACI</name>
<reference evidence="2 3" key="1">
    <citation type="submission" date="2024-11" db="EMBL/GenBank/DDBJ databases">
        <authorList>
            <person name="Lucas J.A."/>
        </authorList>
    </citation>
    <scope>NUCLEOTIDE SEQUENCE [LARGE SCALE GENOMIC DNA]</scope>
    <source>
        <strain evidence="2 3">Z 5.4</strain>
    </source>
</reference>
<keyword evidence="1" id="KW-0812">Transmembrane</keyword>
<dbReference type="Proteomes" id="UP001623041">
    <property type="component" value="Unassembled WGS sequence"/>
</dbReference>
<organism evidence="2 3">
    <name type="scientific">Bacillus salipaludis</name>
    <dbReference type="NCBI Taxonomy" id="2547811"/>
    <lineage>
        <taxon>Bacteria</taxon>
        <taxon>Bacillati</taxon>
        <taxon>Bacillota</taxon>
        <taxon>Bacilli</taxon>
        <taxon>Bacillales</taxon>
        <taxon>Bacillaceae</taxon>
        <taxon>Bacillus</taxon>
    </lineage>
</organism>
<evidence type="ECO:0000256" key="1">
    <source>
        <dbReference type="SAM" id="Phobius"/>
    </source>
</evidence>
<accession>A0ABW8RJB3</accession>
<feature type="transmembrane region" description="Helical" evidence="1">
    <location>
        <begin position="261"/>
        <end position="281"/>
    </location>
</feature>
<comment type="caution">
    <text evidence="2">The sequence shown here is derived from an EMBL/GenBank/DDBJ whole genome shotgun (WGS) entry which is preliminary data.</text>
</comment>
<dbReference type="RefSeq" id="WP_406582095.1">
    <property type="nucleotide sequence ID" value="NZ_JBJHQH010000015.1"/>
</dbReference>
<dbReference type="InterPro" id="IPR021737">
    <property type="entry name" value="Phage_phiKZ_Orf197"/>
</dbReference>
<proteinExistence type="predicted"/>
<feature type="transmembrane region" description="Helical" evidence="1">
    <location>
        <begin position="58"/>
        <end position="76"/>
    </location>
</feature>
<protein>
    <submittedName>
        <fullName evidence="2">DUF3307 domain-containing protein</fullName>
    </submittedName>
</protein>
<feature type="transmembrane region" description="Helical" evidence="1">
    <location>
        <begin position="106"/>
        <end position="128"/>
    </location>
</feature>
<keyword evidence="1" id="KW-1133">Transmembrane helix</keyword>
<dbReference type="Pfam" id="PF11750">
    <property type="entry name" value="DUF3307"/>
    <property type="match status" value="1"/>
</dbReference>
<keyword evidence="3" id="KW-1185">Reference proteome</keyword>
<keyword evidence="1" id="KW-0472">Membrane</keyword>
<feature type="transmembrane region" description="Helical" evidence="1">
    <location>
        <begin position="225"/>
        <end position="249"/>
    </location>
</feature>
<sequence length="286" mass="32788">MLILCLLLAHLIADFYLQTDDMVLEKLKYIKKHIAHHFLMTGFILGGFLIFHFKPSYILNYFVFPLIFIVVSHFFIDLLKMKLFDPIKISNEENLKRLSFFLLDQILHFGMIILACHLFIGISFRKILEVFDEGSKIGTVNAGIFIVIIVILTTSVSGHVIRILLGSLPNQLLSFEGKYSFKTDRQEPIANKSMGKKGLTEEYHYTIFSKHDLSRGKLIGYIERLLVLVLTFYSAYPAIGFIVAAKSIARFKQMDDRDWAEYFLLGTLTSMFIGISLGVVLREVLT</sequence>
<evidence type="ECO:0000313" key="2">
    <source>
        <dbReference type="EMBL" id="MFK9093589.1"/>
    </source>
</evidence>
<feature type="transmembrane region" description="Helical" evidence="1">
    <location>
        <begin position="33"/>
        <end position="51"/>
    </location>
</feature>